<dbReference type="PIRSF" id="PIRSF500176">
    <property type="entry name" value="L_ASNase"/>
    <property type="match status" value="1"/>
</dbReference>
<dbReference type="InterPro" id="IPR036152">
    <property type="entry name" value="Asp/glu_Ase-like_sf"/>
</dbReference>
<dbReference type="InterPro" id="IPR002110">
    <property type="entry name" value="Ankyrin_rpt"/>
</dbReference>
<comment type="similarity">
    <text evidence="5">In the N-terminal section; belongs to the asparaginase 1 family.</text>
</comment>
<dbReference type="SUPFAM" id="SSF48403">
    <property type="entry name" value="Ankyrin repeat"/>
    <property type="match status" value="1"/>
</dbReference>
<feature type="binding site" evidence="7">
    <location>
        <begin position="228"/>
        <end position="229"/>
    </location>
    <ligand>
        <name>substrate</name>
    </ligand>
</feature>
<dbReference type="InterPro" id="IPR027473">
    <property type="entry name" value="L-asparaginase_C"/>
</dbReference>
<dbReference type="Pfam" id="PF00710">
    <property type="entry name" value="Asparaginase"/>
    <property type="match status" value="1"/>
</dbReference>
<feature type="domain" description="L-asparaginase N-terminal" evidence="10">
    <location>
        <begin position="120"/>
        <end position="329"/>
    </location>
</feature>
<evidence type="ECO:0000256" key="8">
    <source>
        <dbReference type="PROSITE-ProRule" id="PRU00023"/>
    </source>
</evidence>
<dbReference type="SFLD" id="SFLDS00057">
    <property type="entry name" value="Glutaminase/Asparaginase"/>
    <property type="match status" value="1"/>
</dbReference>
<dbReference type="SMART" id="SM00248">
    <property type="entry name" value="ANK"/>
    <property type="match status" value="6"/>
</dbReference>
<feature type="binding site" evidence="7">
    <location>
        <position position="197"/>
    </location>
    <ligand>
        <name>substrate</name>
    </ligand>
</feature>
<dbReference type="PANTHER" id="PTHR11707:SF28">
    <property type="entry name" value="60 KDA LYSOPHOSPHOLIPASE"/>
    <property type="match status" value="1"/>
</dbReference>
<dbReference type="PROSITE" id="PS51732">
    <property type="entry name" value="ASN_GLN_ASE_3"/>
    <property type="match status" value="1"/>
</dbReference>
<evidence type="ECO:0000256" key="5">
    <source>
        <dbReference type="ARBA" id="ARBA00061199"/>
    </source>
</evidence>
<feature type="domain" description="Asparaginase/glutaminase C-terminal" evidence="11">
    <location>
        <begin position="349"/>
        <end position="465"/>
    </location>
</feature>
<dbReference type="PIRSF" id="PIRSF001220">
    <property type="entry name" value="L-ASNase_gatD"/>
    <property type="match status" value="1"/>
</dbReference>
<evidence type="ECO:0000256" key="7">
    <source>
        <dbReference type="PIRSR" id="PIRSR001220-2"/>
    </source>
</evidence>
<protein>
    <recommendedName>
        <fullName evidence="1">asparaginase</fullName>
        <ecNumber evidence="1">3.5.1.1</ecNumber>
    </recommendedName>
</protein>
<dbReference type="Gene3D" id="1.25.40.20">
    <property type="entry name" value="Ankyrin repeat-containing domain"/>
    <property type="match status" value="2"/>
</dbReference>
<feature type="repeat" description="ANK" evidence="8">
    <location>
        <begin position="577"/>
        <end position="609"/>
    </location>
</feature>
<evidence type="ECO:0000313" key="12">
    <source>
        <dbReference type="EnsemblMetazoa" id="G12800.2:cds"/>
    </source>
</evidence>
<dbReference type="SUPFAM" id="SSF53774">
    <property type="entry name" value="Glutaminase/Asparaginase"/>
    <property type="match status" value="1"/>
</dbReference>
<dbReference type="InterPro" id="IPR037152">
    <property type="entry name" value="L-asparaginase_N_sf"/>
</dbReference>
<dbReference type="PANTHER" id="PTHR11707">
    <property type="entry name" value="L-ASPARAGINASE"/>
    <property type="match status" value="1"/>
</dbReference>
<sequence length="707" mass="78668">MASQLYRMQLQVFSFSAAAYGDLETLQAYTTAGANLMNAVDTESERSVHFLLHSGVSWMFEDLFGNTALDCARKRKVNDNIAMIERLVTADMTETRICENQIPPKRRKLMTYEPEPRSTVLVIYTGGTIGMETNDEGVYETKENFLVSKLKTLPLFHDEEYAVAHFAADEKDFLVLPHQNGRRVMYKIMEYKPLLDSSNMMENDWGKIASDLFEHYDHYDGFVVLHGTDTMAYTASALSFMCENLGKTIILTGSQIPIFEVRSDGRDNFLSSLIMAGLYNIPEVLVCFDNKILRGNRSIKNDAGSFSAFISPNIPPIATLEIRINVDWAAVFRTTKTEKFRVHKNMCLNVGLLRIFPGITLQTVKAFLQPPMQGVVLQTYGAGNAPDDRPDFLKVLKEASDIGVVIINITQCTKGCVMTSYATGKALNDAGVICGGDMTPEAALTKLSYVLSKETWSMEEKRKFMKRNLRGEMTVVAKEDISILDFELIESVAQELRLSSTEEKKKLQDALYPSLMCAAAKTGDNDALEILRRSGGNLSSHNYDGRTALHVASKEGHVPTVKYLLQQGVSVHLKDCNGITPLHDAVMGKHQDIITLLVQTGAKLTIKPIVLSLELCCAAASEDIETLQAYRDAGANLSVCDYDKRTALHVAVDSGCKRSVHFLLDNGVSWKMEDISGNTALDCAKKRNATEIIEMIEQKERQLKNSI</sequence>
<dbReference type="Gene3D" id="3.40.50.1170">
    <property type="entry name" value="L-asparaginase, N-terminal domain"/>
    <property type="match status" value="1"/>
</dbReference>
<dbReference type="SMART" id="SM00870">
    <property type="entry name" value="Asparaginase"/>
    <property type="match status" value="1"/>
</dbReference>
<reference evidence="12" key="1">
    <citation type="submission" date="2022-08" db="UniProtKB">
        <authorList>
            <consortium name="EnsemblMetazoa"/>
        </authorList>
    </citation>
    <scope>IDENTIFICATION</scope>
    <source>
        <strain evidence="12">05x7-T-G4-1.051#20</strain>
    </source>
</reference>
<feature type="repeat" description="ANK" evidence="8">
    <location>
        <begin position="643"/>
        <end position="675"/>
    </location>
</feature>
<dbReference type="AlphaFoldDB" id="A0A8W8I7T9"/>
<dbReference type="PRINTS" id="PR00139">
    <property type="entry name" value="ASNGLNASE"/>
</dbReference>
<keyword evidence="13" id="KW-1185">Reference proteome</keyword>
<dbReference type="InterPro" id="IPR006033">
    <property type="entry name" value="AsnA_fam"/>
</dbReference>
<feature type="active site" description="O-isoaspartyl threonine intermediate" evidence="6">
    <location>
        <position position="128"/>
    </location>
</feature>
<evidence type="ECO:0000256" key="6">
    <source>
        <dbReference type="PIRSR" id="PIRSR001220-1"/>
    </source>
</evidence>
<dbReference type="NCBIfam" id="TIGR00519">
    <property type="entry name" value="asnASE_I"/>
    <property type="match status" value="1"/>
</dbReference>
<evidence type="ECO:0000256" key="2">
    <source>
        <dbReference type="ARBA" id="ARBA00022737"/>
    </source>
</evidence>
<dbReference type="FunFam" id="3.40.50.40:FF:000001">
    <property type="entry name" value="L-asparaginase 1"/>
    <property type="match status" value="1"/>
</dbReference>
<keyword evidence="3" id="KW-0378">Hydrolase</keyword>
<dbReference type="Pfam" id="PF17763">
    <property type="entry name" value="Asparaginase_C"/>
    <property type="match status" value="1"/>
</dbReference>
<evidence type="ECO:0000256" key="4">
    <source>
        <dbReference type="ARBA" id="ARBA00023043"/>
    </source>
</evidence>
<dbReference type="Proteomes" id="UP000005408">
    <property type="component" value="Unassembled WGS sequence"/>
</dbReference>
<dbReference type="InterPro" id="IPR027475">
    <property type="entry name" value="Asparaginase/glutaminase_AS2"/>
</dbReference>
<dbReference type="Pfam" id="PF12796">
    <property type="entry name" value="Ank_2"/>
    <property type="match status" value="2"/>
</dbReference>
<dbReference type="SMR" id="A0A8W8I7T9"/>
<evidence type="ECO:0000259" key="10">
    <source>
        <dbReference type="Pfam" id="PF00710"/>
    </source>
</evidence>
<evidence type="ECO:0000256" key="9">
    <source>
        <dbReference type="PROSITE-ProRule" id="PRU10100"/>
    </source>
</evidence>
<dbReference type="GO" id="GO:0009066">
    <property type="term" value="P:aspartate family amino acid metabolic process"/>
    <property type="evidence" value="ECO:0007669"/>
    <property type="project" value="UniProtKB-ARBA"/>
</dbReference>
<dbReference type="PROSITE" id="PS50297">
    <property type="entry name" value="ANK_REP_REGION"/>
    <property type="match status" value="3"/>
</dbReference>
<dbReference type="InterPro" id="IPR041725">
    <property type="entry name" value="L-asparaginase_I"/>
</dbReference>
<accession>A0A8W8I7T9</accession>
<keyword evidence="2" id="KW-0677">Repeat</keyword>
<dbReference type="InterPro" id="IPR036770">
    <property type="entry name" value="Ankyrin_rpt-contain_sf"/>
</dbReference>
<dbReference type="InterPro" id="IPR027474">
    <property type="entry name" value="L-asparaginase_N"/>
</dbReference>
<evidence type="ECO:0000256" key="1">
    <source>
        <dbReference type="ARBA" id="ARBA00012920"/>
    </source>
</evidence>
<dbReference type="PROSITE" id="PS50088">
    <property type="entry name" value="ANK_REPEAT"/>
    <property type="match status" value="3"/>
</dbReference>
<evidence type="ECO:0000259" key="11">
    <source>
        <dbReference type="Pfam" id="PF17763"/>
    </source>
</evidence>
<dbReference type="Gene3D" id="3.40.50.40">
    <property type="match status" value="1"/>
</dbReference>
<dbReference type="InterPro" id="IPR040919">
    <property type="entry name" value="Asparaginase_C"/>
</dbReference>
<evidence type="ECO:0000313" key="13">
    <source>
        <dbReference type="Proteomes" id="UP000005408"/>
    </source>
</evidence>
<dbReference type="EnsemblMetazoa" id="G12800.2">
    <property type="protein sequence ID" value="G12800.2:cds"/>
    <property type="gene ID" value="G12800"/>
</dbReference>
<keyword evidence="4 8" id="KW-0040">ANK repeat</keyword>
<dbReference type="GO" id="GO:0004067">
    <property type="term" value="F:asparaginase activity"/>
    <property type="evidence" value="ECO:0007669"/>
    <property type="project" value="UniProtKB-UniRule"/>
</dbReference>
<feature type="active site" evidence="9">
    <location>
        <position position="228"/>
    </location>
</feature>
<dbReference type="PROSITE" id="PS00917">
    <property type="entry name" value="ASN_GLN_ASE_2"/>
    <property type="match status" value="1"/>
</dbReference>
<dbReference type="CDD" id="cd08963">
    <property type="entry name" value="L-asparaginase_I"/>
    <property type="match status" value="1"/>
</dbReference>
<organism evidence="12 13">
    <name type="scientific">Magallana gigas</name>
    <name type="common">Pacific oyster</name>
    <name type="synonym">Crassostrea gigas</name>
    <dbReference type="NCBI Taxonomy" id="29159"/>
    <lineage>
        <taxon>Eukaryota</taxon>
        <taxon>Metazoa</taxon>
        <taxon>Spiralia</taxon>
        <taxon>Lophotrochozoa</taxon>
        <taxon>Mollusca</taxon>
        <taxon>Bivalvia</taxon>
        <taxon>Autobranchia</taxon>
        <taxon>Pteriomorphia</taxon>
        <taxon>Ostreida</taxon>
        <taxon>Ostreoidea</taxon>
        <taxon>Ostreidae</taxon>
        <taxon>Magallana</taxon>
    </lineage>
</organism>
<dbReference type="FunFam" id="3.40.50.1170:FF:000003">
    <property type="entry name" value="60 kDa lysophospholipase"/>
    <property type="match status" value="1"/>
</dbReference>
<feature type="repeat" description="ANK" evidence="8">
    <location>
        <begin position="544"/>
        <end position="576"/>
    </location>
</feature>
<dbReference type="EC" id="3.5.1.1" evidence="1"/>
<proteinExistence type="inferred from homology"/>
<dbReference type="InterPro" id="IPR006034">
    <property type="entry name" value="Asparaginase/glutaminase-like"/>
</dbReference>
<evidence type="ECO:0000256" key="3">
    <source>
        <dbReference type="ARBA" id="ARBA00022801"/>
    </source>
</evidence>
<name>A0A8W8I7T9_MAGGI</name>